<evidence type="ECO:0000313" key="2">
    <source>
        <dbReference type="Proteomes" id="UP000306888"/>
    </source>
</evidence>
<organism evidence="1 2">
    <name type="scientific">Clostridium sartagoforme</name>
    <dbReference type="NCBI Taxonomy" id="84031"/>
    <lineage>
        <taxon>Bacteria</taxon>
        <taxon>Bacillati</taxon>
        <taxon>Bacillota</taxon>
        <taxon>Clostridia</taxon>
        <taxon>Eubacteriales</taxon>
        <taxon>Clostridiaceae</taxon>
        <taxon>Clostridium</taxon>
    </lineage>
</organism>
<dbReference type="RefSeq" id="WP_136005435.1">
    <property type="nucleotide sequence ID" value="NZ_SRYR01000001.1"/>
</dbReference>
<name>A0A4S2DSV0_9CLOT</name>
<accession>A0A4S2DSV0</accession>
<dbReference type="Proteomes" id="UP000306888">
    <property type="component" value="Unassembled WGS sequence"/>
</dbReference>
<proteinExistence type="predicted"/>
<keyword evidence="2" id="KW-1185">Reference proteome</keyword>
<gene>
    <name evidence="1" type="ORF">E5347_05805</name>
</gene>
<dbReference type="AlphaFoldDB" id="A0A4S2DSV0"/>
<evidence type="ECO:0008006" key="3">
    <source>
        <dbReference type="Google" id="ProtNLM"/>
    </source>
</evidence>
<dbReference type="OrthoDB" id="1911082at2"/>
<sequence>MSELNETENISCPSCDSHNIKIIIEKENENYDLTSGILGTICLGQIGMLCGLCCADGEKKKTTCICNECGTKFNG</sequence>
<reference evidence="1 2" key="1">
    <citation type="submission" date="2019-04" db="EMBL/GenBank/DDBJ databases">
        <title>Microbes associate with the intestines of laboratory mice.</title>
        <authorList>
            <person name="Navarre W."/>
            <person name="Wong E."/>
            <person name="Huang K."/>
            <person name="Tropini C."/>
            <person name="Ng K."/>
            <person name="Yu B."/>
        </authorList>
    </citation>
    <scope>NUCLEOTIDE SEQUENCE [LARGE SCALE GENOMIC DNA]</scope>
    <source>
        <strain evidence="1 2">NM50_B9-20</strain>
    </source>
</reference>
<evidence type="ECO:0000313" key="1">
    <source>
        <dbReference type="EMBL" id="TGY44324.1"/>
    </source>
</evidence>
<protein>
    <recommendedName>
        <fullName evidence="3">LITAF domain-containing protein</fullName>
    </recommendedName>
</protein>
<dbReference type="EMBL" id="SRYR01000001">
    <property type="protein sequence ID" value="TGY44324.1"/>
    <property type="molecule type" value="Genomic_DNA"/>
</dbReference>
<comment type="caution">
    <text evidence="1">The sequence shown here is derived from an EMBL/GenBank/DDBJ whole genome shotgun (WGS) entry which is preliminary data.</text>
</comment>